<dbReference type="NCBIfam" id="TIGR01557">
    <property type="entry name" value="myb_SHAQKYF"/>
    <property type="match status" value="1"/>
</dbReference>
<keyword evidence="5" id="KW-0805">Transcription regulation</keyword>
<dbReference type="CDD" id="cd00167">
    <property type="entry name" value="SANT"/>
    <property type="match status" value="1"/>
</dbReference>
<feature type="region of interest" description="Disordered" evidence="10">
    <location>
        <begin position="364"/>
        <end position="455"/>
    </location>
</feature>
<evidence type="ECO:0000259" key="12">
    <source>
        <dbReference type="PROSITE" id="PS51293"/>
    </source>
</evidence>
<feature type="domain" description="HTH myb-type" evidence="13">
    <location>
        <begin position="18"/>
        <end position="72"/>
    </location>
</feature>
<dbReference type="InterPro" id="IPR017930">
    <property type="entry name" value="Myb_dom"/>
</dbReference>
<dbReference type="InterPro" id="IPR009057">
    <property type="entry name" value="Homeodomain-like_sf"/>
</dbReference>
<evidence type="ECO:0000259" key="11">
    <source>
        <dbReference type="PROSITE" id="PS50090"/>
    </source>
</evidence>
<dbReference type="OrthoDB" id="118550at2759"/>
<keyword evidence="2" id="KW-0479">Metal-binding</keyword>
<dbReference type="InterPro" id="IPR017884">
    <property type="entry name" value="SANT_dom"/>
</dbReference>
<organism evidence="14 15">
    <name type="scientific">Bathycoccus prasinos</name>
    <dbReference type="NCBI Taxonomy" id="41875"/>
    <lineage>
        <taxon>Eukaryota</taxon>
        <taxon>Viridiplantae</taxon>
        <taxon>Chlorophyta</taxon>
        <taxon>Mamiellophyceae</taxon>
        <taxon>Mamiellales</taxon>
        <taxon>Bathycoccaceae</taxon>
        <taxon>Bathycoccus</taxon>
    </lineage>
</organism>
<feature type="compositionally biased region" description="Polar residues" evidence="10">
    <location>
        <begin position="287"/>
        <end position="299"/>
    </location>
</feature>
<feature type="region of interest" description="Disordered" evidence="10">
    <location>
        <begin position="76"/>
        <end position="336"/>
    </location>
</feature>
<feature type="compositionally biased region" description="Basic and acidic residues" evidence="10">
    <location>
        <begin position="112"/>
        <end position="122"/>
    </location>
</feature>
<feature type="compositionally biased region" description="Acidic residues" evidence="10">
    <location>
        <begin position="248"/>
        <end position="262"/>
    </location>
</feature>
<accession>K8EZA3</accession>
<evidence type="ECO:0000256" key="8">
    <source>
        <dbReference type="ARBA" id="ARBA00023163"/>
    </source>
</evidence>
<sequence>MEKEEQEEVNIKARKEYTITKSRESWTDEEHGLFVEAIALYQRNWKQIKEHVKSKSIIQIRSHAQKYFLKIEKLGTGEAVPPPRPKKKASRPYPHKAVKPPPPAPPPSAKVVVHEQQQHEVPVKTTGDGTADATATKNGSSLVEAASGLPSSPSKKLSPKKQLQKQEVSQSNNYNNNTNASDEGNKKAKQSTPKKEKKAAKPKTTGTKKNANTMKKNTKTQKSSLLHPGNEPPTDDLFRSDDQLAGMVDDEAEDDEDDDDENNREIMNSNDASGGGSAEDDAINRLVDSNNGTATTSYKETGGHNKELMMTATDFINNNNISDEDDNSGGGSKSNHQCMTHEYITQQMNEMQEQVRNSLTGATYEVQKGSKRKAPNTPTSKGTDRKKGIGSGGPSRLGGFHQQHQQNTNQSAHGSNLGGAGQQVNGGDQLQHSAWNPTQNNSLTDAQRKKANQNTPNFQVVYSTFARMLENDSISAEEAAENLQNMRPIDRETTVLLVDNLKKNLLSKRMWEDQMQLVGSGYQTFLNASSDASAEEKQAKLVESAVNSMKFNSESARDATAATLTSDALVPTSMATQQTRPYPYMQMTKRDSDGTFEEANNGDDNNNTNTDSGNNDSGNEKKGSDGGSGGTGQSQQTFVDVVTDKKRAAAAAVQ</sequence>
<dbReference type="FunFam" id="1.10.10.60:FF:000151">
    <property type="entry name" value="histone H2A deubiquitinase MYSM1 isoform X2"/>
    <property type="match status" value="1"/>
</dbReference>
<keyword evidence="6" id="KW-0482">Metalloprotease</keyword>
<evidence type="ECO:0000256" key="5">
    <source>
        <dbReference type="ARBA" id="ARBA00023015"/>
    </source>
</evidence>
<evidence type="ECO:0000256" key="9">
    <source>
        <dbReference type="ARBA" id="ARBA00023242"/>
    </source>
</evidence>
<protein>
    <submittedName>
        <fullName evidence="14">Uncharacterized protein</fullName>
    </submittedName>
</protein>
<keyword evidence="9" id="KW-0539">Nucleus</keyword>
<dbReference type="PROSITE" id="PS51294">
    <property type="entry name" value="HTH_MYB"/>
    <property type="match status" value="1"/>
</dbReference>
<feature type="compositionally biased region" description="Low complexity" evidence="10">
    <location>
        <begin position="202"/>
        <end position="215"/>
    </location>
</feature>
<dbReference type="PROSITE" id="PS51293">
    <property type="entry name" value="SANT"/>
    <property type="match status" value="1"/>
</dbReference>
<dbReference type="Pfam" id="PF00249">
    <property type="entry name" value="Myb_DNA-binding"/>
    <property type="match status" value="1"/>
</dbReference>
<evidence type="ECO:0000256" key="7">
    <source>
        <dbReference type="ARBA" id="ARBA00023125"/>
    </source>
</evidence>
<dbReference type="PANTHER" id="PTHR12802">
    <property type="entry name" value="SWI/SNF COMPLEX-RELATED"/>
    <property type="match status" value="1"/>
</dbReference>
<dbReference type="InterPro" id="IPR001005">
    <property type="entry name" value="SANT/Myb"/>
</dbReference>
<reference evidence="14 15" key="1">
    <citation type="submission" date="2011-10" db="EMBL/GenBank/DDBJ databases">
        <authorList>
            <person name="Genoscope - CEA"/>
        </authorList>
    </citation>
    <scope>NUCLEOTIDE SEQUENCE [LARGE SCALE GENOMIC DNA]</scope>
    <source>
        <strain evidence="14 15">RCC 1105</strain>
    </source>
</reference>
<keyword evidence="4" id="KW-0862">Zinc</keyword>
<keyword evidence="15" id="KW-1185">Reference proteome</keyword>
<feature type="compositionally biased region" description="Low complexity" evidence="10">
    <location>
        <begin position="125"/>
        <end position="136"/>
    </location>
</feature>
<proteinExistence type="predicted"/>
<dbReference type="Proteomes" id="UP000198341">
    <property type="component" value="Chromosome 8"/>
</dbReference>
<dbReference type="eggNOG" id="KOG0724">
    <property type="taxonomic scope" value="Eukaryota"/>
</dbReference>
<dbReference type="GO" id="GO:0006508">
    <property type="term" value="P:proteolysis"/>
    <property type="evidence" value="ECO:0007669"/>
    <property type="project" value="UniProtKB-KW"/>
</dbReference>
<evidence type="ECO:0000256" key="2">
    <source>
        <dbReference type="ARBA" id="ARBA00022723"/>
    </source>
</evidence>
<feature type="compositionally biased region" description="Polar residues" evidence="10">
    <location>
        <begin position="422"/>
        <end position="445"/>
    </location>
</feature>
<feature type="compositionally biased region" description="Basic residues" evidence="10">
    <location>
        <begin position="84"/>
        <end position="98"/>
    </location>
</feature>
<dbReference type="KEGG" id="bpg:Bathy08g04400"/>
<evidence type="ECO:0000256" key="6">
    <source>
        <dbReference type="ARBA" id="ARBA00023049"/>
    </source>
</evidence>
<feature type="domain" description="Myb-like" evidence="11">
    <location>
        <begin position="18"/>
        <end position="68"/>
    </location>
</feature>
<dbReference type="PROSITE" id="PS50090">
    <property type="entry name" value="MYB_LIKE"/>
    <property type="match status" value="1"/>
</dbReference>
<feature type="compositionally biased region" description="Pro residues" evidence="10">
    <location>
        <begin position="99"/>
        <end position="108"/>
    </location>
</feature>
<dbReference type="EMBL" id="FO082271">
    <property type="protein sequence ID" value="CCO17830.1"/>
    <property type="molecule type" value="Genomic_DNA"/>
</dbReference>
<dbReference type="GO" id="GO:0003677">
    <property type="term" value="F:DNA binding"/>
    <property type="evidence" value="ECO:0007669"/>
    <property type="project" value="UniProtKB-KW"/>
</dbReference>
<feature type="compositionally biased region" description="Polar residues" evidence="10">
    <location>
        <begin position="402"/>
        <end position="414"/>
    </location>
</feature>
<dbReference type="GO" id="GO:0008237">
    <property type="term" value="F:metallopeptidase activity"/>
    <property type="evidence" value="ECO:0007669"/>
    <property type="project" value="UniProtKB-KW"/>
</dbReference>
<evidence type="ECO:0000259" key="13">
    <source>
        <dbReference type="PROSITE" id="PS51294"/>
    </source>
</evidence>
<keyword evidence="8" id="KW-0804">Transcription</keyword>
<dbReference type="SUPFAM" id="SSF46689">
    <property type="entry name" value="Homeodomain-like"/>
    <property type="match status" value="1"/>
</dbReference>
<dbReference type="GeneID" id="19014419"/>
<dbReference type="RefSeq" id="XP_007511709.1">
    <property type="nucleotide sequence ID" value="XM_007511647.1"/>
</dbReference>
<dbReference type="GO" id="GO:0046872">
    <property type="term" value="F:metal ion binding"/>
    <property type="evidence" value="ECO:0007669"/>
    <property type="project" value="UniProtKB-KW"/>
</dbReference>
<dbReference type="InterPro" id="IPR006447">
    <property type="entry name" value="Myb_dom_plants"/>
</dbReference>
<dbReference type="SMART" id="SM00717">
    <property type="entry name" value="SANT"/>
    <property type="match status" value="1"/>
</dbReference>
<evidence type="ECO:0000256" key="1">
    <source>
        <dbReference type="ARBA" id="ARBA00022670"/>
    </source>
</evidence>
<feature type="region of interest" description="Disordered" evidence="10">
    <location>
        <begin position="571"/>
        <end position="654"/>
    </location>
</feature>
<name>K8EZA3_9CHLO</name>
<keyword evidence="1" id="KW-0645">Protease</keyword>
<evidence type="ECO:0000313" key="14">
    <source>
        <dbReference type="EMBL" id="CCO17830.1"/>
    </source>
</evidence>
<dbReference type="AlphaFoldDB" id="K8EZA3"/>
<evidence type="ECO:0000256" key="4">
    <source>
        <dbReference type="ARBA" id="ARBA00022833"/>
    </source>
</evidence>
<evidence type="ECO:0000256" key="10">
    <source>
        <dbReference type="SAM" id="MobiDB-lite"/>
    </source>
</evidence>
<evidence type="ECO:0000313" key="15">
    <source>
        <dbReference type="Proteomes" id="UP000198341"/>
    </source>
</evidence>
<keyword evidence="3" id="KW-0378">Hydrolase</keyword>
<gene>
    <name evidence="14" type="ORF">Bathy08g04400</name>
</gene>
<feature type="domain" description="SANT" evidence="12">
    <location>
        <begin position="21"/>
        <end position="72"/>
    </location>
</feature>
<feature type="compositionally biased region" description="Low complexity" evidence="10">
    <location>
        <begin position="602"/>
        <end position="617"/>
    </location>
</feature>
<dbReference type="PANTHER" id="PTHR12802:SF155">
    <property type="entry name" value="DEUBIQUITINASE MYSM1"/>
    <property type="match status" value="1"/>
</dbReference>
<dbReference type="Gene3D" id="1.10.10.60">
    <property type="entry name" value="Homeodomain-like"/>
    <property type="match status" value="1"/>
</dbReference>
<keyword evidence="7" id="KW-0238">DNA-binding</keyword>
<evidence type="ECO:0000256" key="3">
    <source>
        <dbReference type="ARBA" id="ARBA00022801"/>
    </source>
</evidence>
<dbReference type="STRING" id="41875.K8EZA3"/>